<dbReference type="GeneID" id="18916881"/>
<dbReference type="KEGG" id="pco:PHACADRAFT_257541"/>
<keyword evidence="3" id="KW-1185">Reference proteome</keyword>
<evidence type="ECO:0000256" key="1">
    <source>
        <dbReference type="SAM" id="SignalP"/>
    </source>
</evidence>
<organism evidence="2 3">
    <name type="scientific">Phanerochaete carnosa (strain HHB-10118-sp)</name>
    <name type="common">White-rot fungus</name>
    <name type="synonym">Peniophora carnosa</name>
    <dbReference type="NCBI Taxonomy" id="650164"/>
    <lineage>
        <taxon>Eukaryota</taxon>
        <taxon>Fungi</taxon>
        <taxon>Dikarya</taxon>
        <taxon>Basidiomycota</taxon>
        <taxon>Agaricomycotina</taxon>
        <taxon>Agaricomycetes</taxon>
        <taxon>Polyporales</taxon>
        <taxon>Phanerochaetaceae</taxon>
        <taxon>Phanerochaete</taxon>
    </lineage>
</organism>
<evidence type="ECO:0000313" key="3">
    <source>
        <dbReference type="Proteomes" id="UP000008370"/>
    </source>
</evidence>
<feature type="signal peptide" evidence="1">
    <location>
        <begin position="1"/>
        <end position="20"/>
    </location>
</feature>
<accession>K5W4B2</accession>
<gene>
    <name evidence="2" type="ORF">PHACADRAFT_257541</name>
</gene>
<feature type="chain" id="PRO_5003885312" evidence="1">
    <location>
        <begin position="21"/>
        <end position="472"/>
    </location>
</feature>
<dbReference type="Proteomes" id="UP000008370">
    <property type="component" value="Unassembled WGS sequence"/>
</dbReference>
<proteinExistence type="predicted"/>
<dbReference type="AlphaFoldDB" id="K5W4B2"/>
<feature type="non-terminal residue" evidence="2">
    <location>
        <position position="472"/>
    </location>
</feature>
<protein>
    <submittedName>
        <fullName evidence="2">Uncharacterized protein</fullName>
    </submittedName>
</protein>
<evidence type="ECO:0000313" key="2">
    <source>
        <dbReference type="EMBL" id="EKM53995.1"/>
    </source>
</evidence>
<name>K5W4B2_PHACS</name>
<dbReference type="EMBL" id="JH930473">
    <property type="protein sequence ID" value="EKM53995.1"/>
    <property type="molecule type" value="Genomic_DNA"/>
</dbReference>
<dbReference type="RefSeq" id="XP_007396702.1">
    <property type="nucleotide sequence ID" value="XM_007396640.1"/>
</dbReference>
<reference evidence="2 3" key="1">
    <citation type="journal article" date="2012" name="BMC Genomics">
        <title>Comparative genomics of the white-rot fungi, Phanerochaete carnosa and P. chrysosporium, to elucidate the genetic basis of the distinct wood types they colonize.</title>
        <authorList>
            <person name="Suzuki H."/>
            <person name="MacDonald J."/>
            <person name="Syed K."/>
            <person name="Salamov A."/>
            <person name="Hori C."/>
            <person name="Aerts A."/>
            <person name="Henrissat B."/>
            <person name="Wiebenga A."/>
            <person name="vanKuyk P.A."/>
            <person name="Barry K."/>
            <person name="Lindquist E."/>
            <person name="LaButti K."/>
            <person name="Lapidus A."/>
            <person name="Lucas S."/>
            <person name="Coutinho P."/>
            <person name="Gong Y."/>
            <person name="Samejima M."/>
            <person name="Mahadevan R."/>
            <person name="Abou-Zaid M."/>
            <person name="de Vries R.P."/>
            <person name="Igarashi K."/>
            <person name="Yadav J.S."/>
            <person name="Grigoriev I.V."/>
            <person name="Master E.R."/>
        </authorList>
    </citation>
    <scope>NUCLEOTIDE SEQUENCE [LARGE SCALE GENOMIC DNA]</scope>
    <source>
        <strain evidence="2 3">HHB-10118-sp</strain>
    </source>
</reference>
<dbReference type="InParanoid" id="K5W4B2"/>
<dbReference type="HOGENOM" id="CLU_547583_0_0_1"/>
<sequence>MFLVVIPFFAISLLIKMCSSEDIADFNMKRLGPERSWDWAAELVARYVTAAFDSDQDFWAKQEVKQLARKEEGDTMHGGGGALARAPAAVARSQLDRLEPCLLSLPVPERTRVMVQWMSFYFGVSGEDFALLDHRSPIALNILSRVNRAFADTYHQFLLKTLPDEWSSRDWVYKDKDMACILILLTWIYKADFASQLRPIWVPLLIEICESQGTGLDLVKSSNDYDVLRYPTVCLFESTVTGLHKPSSIEVDRMVSLATKRIPRLVEINQRFENGYLEQTVDMALGAVAASLHAVSQDEHATYDKPQNIRHLLEEFDRFVVAQRQGIRYMANLSLKQPDQVLVVTRKAMKSVVDSLLDLAQGDRLPIEIAQALARNLMETCKEQRAFEDIMPSLNRLSEIVMPNAYITDRFSTDPSYIAFPDLPSHNPSYSQLMARGDREETDWLLHRSTSSIPMVTYLPESLSADGVESPR</sequence>
<keyword evidence="1" id="KW-0732">Signal</keyword>